<sequence>MSEIRSETFTSPRGPIHYLSTGPTDGPLLIFIHGWPEGAMIWKHQIQHFGSLGYWCVSPDMAGYGKSLAPRGNWADYALEEISKDNLALLSHLGRDQAVWIGHDWGAGAVSAYVSHHPETCQAMCLMSIPYLSATKGFDAIVQTVDRQRYPEAEYPYGQWAYMAHYMKHGEEEVQLFDRNRNGLKFLSLGFMPGGPESLERPSLSSKESGWLGGKDLPDIPTAKSTGFLDQDVYDSLVEGYEKNGWYGPIAWYMNHEKNREYSEKNVPNGGELRQPVLYFEGKWDAVCSRNVSNELFEEPMRRLCKDLTYIEVETGHFVAQEKPKEVNDGIETWLKEKKIVPQ</sequence>
<dbReference type="Proteomes" id="UP000509510">
    <property type="component" value="Chromosome IV"/>
</dbReference>
<comment type="similarity">
    <text evidence="2">Belongs to the AB hydrolase superfamily. Epoxide hydrolase family.</text>
</comment>
<evidence type="ECO:0000256" key="1">
    <source>
        <dbReference type="ARBA" id="ARBA00022801"/>
    </source>
</evidence>
<protein>
    <recommendedName>
        <fullName evidence="3">AB hydrolase-1 domain-containing protein</fullName>
    </recommendedName>
</protein>
<reference evidence="5" key="1">
    <citation type="submission" date="2020-06" db="EMBL/GenBank/DDBJ databases">
        <title>A chromosome-scale genome assembly of Talaromyces rugulosus W13939.</title>
        <authorList>
            <person name="Wang B."/>
            <person name="Guo L."/>
            <person name="Ye K."/>
            <person name="Wang L."/>
        </authorList>
    </citation>
    <scope>NUCLEOTIDE SEQUENCE [LARGE SCALE GENOMIC DNA]</scope>
    <source>
        <strain evidence="5">W13939</strain>
    </source>
</reference>
<gene>
    <name evidence="4" type="ORF">TRUGW13939_08349</name>
</gene>
<dbReference type="InterPro" id="IPR029058">
    <property type="entry name" value="AB_hydrolase_fold"/>
</dbReference>
<dbReference type="GO" id="GO:0016787">
    <property type="term" value="F:hydrolase activity"/>
    <property type="evidence" value="ECO:0007669"/>
    <property type="project" value="UniProtKB-KW"/>
</dbReference>
<dbReference type="RefSeq" id="XP_035347377.1">
    <property type="nucleotide sequence ID" value="XM_035491484.1"/>
</dbReference>
<evidence type="ECO:0000313" key="4">
    <source>
        <dbReference type="EMBL" id="QKX61202.1"/>
    </source>
</evidence>
<name>A0A7H8R4D5_TALRU</name>
<evidence type="ECO:0000313" key="5">
    <source>
        <dbReference type="Proteomes" id="UP000509510"/>
    </source>
</evidence>
<keyword evidence="1" id="KW-0378">Hydrolase</keyword>
<dbReference type="InterPro" id="IPR000639">
    <property type="entry name" value="Epox_hydrolase-like"/>
</dbReference>
<dbReference type="AlphaFoldDB" id="A0A7H8R4D5"/>
<dbReference type="InterPro" id="IPR000073">
    <property type="entry name" value="AB_hydrolase_1"/>
</dbReference>
<keyword evidence="5" id="KW-1185">Reference proteome</keyword>
<dbReference type="Gene3D" id="3.40.50.1820">
    <property type="entry name" value="alpha/beta hydrolase"/>
    <property type="match status" value="1"/>
</dbReference>
<dbReference type="OrthoDB" id="284184at2759"/>
<dbReference type="GeneID" id="55995838"/>
<dbReference type="PRINTS" id="PR00412">
    <property type="entry name" value="EPOXHYDRLASE"/>
</dbReference>
<evidence type="ECO:0000256" key="2">
    <source>
        <dbReference type="ARBA" id="ARBA00038334"/>
    </source>
</evidence>
<organism evidence="4 5">
    <name type="scientific">Talaromyces rugulosus</name>
    <name type="common">Penicillium rugulosum</name>
    <dbReference type="NCBI Taxonomy" id="121627"/>
    <lineage>
        <taxon>Eukaryota</taxon>
        <taxon>Fungi</taxon>
        <taxon>Dikarya</taxon>
        <taxon>Ascomycota</taxon>
        <taxon>Pezizomycotina</taxon>
        <taxon>Eurotiomycetes</taxon>
        <taxon>Eurotiomycetidae</taxon>
        <taxon>Eurotiales</taxon>
        <taxon>Trichocomaceae</taxon>
        <taxon>Talaromyces</taxon>
        <taxon>Talaromyces sect. Islandici</taxon>
    </lineage>
</organism>
<proteinExistence type="inferred from homology"/>
<dbReference type="EMBL" id="CP055901">
    <property type="protein sequence ID" value="QKX61202.1"/>
    <property type="molecule type" value="Genomic_DNA"/>
</dbReference>
<accession>A0A7H8R4D5</accession>
<dbReference type="PANTHER" id="PTHR43329">
    <property type="entry name" value="EPOXIDE HYDROLASE"/>
    <property type="match status" value="1"/>
</dbReference>
<feature type="domain" description="AB hydrolase-1" evidence="3">
    <location>
        <begin position="27"/>
        <end position="320"/>
    </location>
</feature>
<dbReference type="KEGG" id="trg:TRUGW13939_08349"/>
<evidence type="ECO:0000259" key="3">
    <source>
        <dbReference type="Pfam" id="PF00561"/>
    </source>
</evidence>
<dbReference type="SUPFAM" id="SSF53474">
    <property type="entry name" value="alpha/beta-Hydrolases"/>
    <property type="match status" value="1"/>
</dbReference>
<dbReference type="Pfam" id="PF00561">
    <property type="entry name" value="Abhydrolase_1"/>
    <property type="match status" value="1"/>
</dbReference>